<dbReference type="OrthoDB" id="6434242at2759"/>
<feature type="compositionally biased region" description="Basic and acidic residues" evidence="1">
    <location>
        <begin position="1"/>
        <end position="18"/>
    </location>
</feature>
<organism evidence="3 4">
    <name type="scientific">Nephila pilipes</name>
    <name type="common">Giant wood spider</name>
    <name type="synonym">Nephila maculata</name>
    <dbReference type="NCBI Taxonomy" id="299642"/>
    <lineage>
        <taxon>Eukaryota</taxon>
        <taxon>Metazoa</taxon>
        <taxon>Ecdysozoa</taxon>
        <taxon>Arthropoda</taxon>
        <taxon>Chelicerata</taxon>
        <taxon>Arachnida</taxon>
        <taxon>Araneae</taxon>
        <taxon>Araneomorphae</taxon>
        <taxon>Entelegynae</taxon>
        <taxon>Araneoidea</taxon>
        <taxon>Nephilidae</taxon>
        <taxon>Nephila</taxon>
    </lineage>
</organism>
<keyword evidence="4" id="KW-1185">Reference proteome</keyword>
<evidence type="ECO:0000256" key="1">
    <source>
        <dbReference type="SAM" id="MobiDB-lite"/>
    </source>
</evidence>
<evidence type="ECO:0000313" key="3">
    <source>
        <dbReference type="EMBL" id="GFT96545.1"/>
    </source>
</evidence>
<proteinExistence type="predicted"/>
<dbReference type="Proteomes" id="UP000887013">
    <property type="component" value="Unassembled WGS sequence"/>
</dbReference>
<evidence type="ECO:0000313" key="4">
    <source>
        <dbReference type="Proteomes" id="UP000887013"/>
    </source>
</evidence>
<dbReference type="PANTHER" id="PTHR46536">
    <property type="entry name" value="ARL14 EFFECTOR PROTEIN"/>
    <property type="match status" value="1"/>
</dbReference>
<feature type="region of interest" description="Disordered" evidence="1">
    <location>
        <begin position="1"/>
        <end position="23"/>
    </location>
</feature>
<dbReference type="InterPro" id="IPR029264">
    <property type="entry name" value="ARF7EP_C"/>
</dbReference>
<dbReference type="EMBL" id="BMAW01075380">
    <property type="protein sequence ID" value="GFT96545.1"/>
    <property type="molecule type" value="Genomic_DNA"/>
</dbReference>
<dbReference type="AlphaFoldDB" id="A0A8X6Q166"/>
<accession>A0A8X6Q166</accession>
<protein>
    <submittedName>
        <fullName evidence="3">ARF7EP_C domain-containing protein</fullName>
    </submittedName>
</protein>
<reference evidence="3" key="1">
    <citation type="submission" date="2020-08" db="EMBL/GenBank/DDBJ databases">
        <title>Multicomponent nature underlies the extraordinary mechanical properties of spider dragline silk.</title>
        <authorList>
            <person name="Kono N."/>
            <person name="Nakamura H."/>
            <person name="Mori M."/>
            <person name="Yoshida Y."/>
            <person name="Ohtoshi R."/>
            <person name="Malay A.D."/>
            <person name="Moran D.A.P."/>
            <person name="Tomita M."/>
            <person name="Numata K."/>
            <person name="Arakawa K."/>
        </authorList>
    </citation>
    <scope>NUCLEOTIDE SEQUENCE</scope>
</reference>
<dbReference type="Pfam" id="PF14949">
    <property type="entry name" value="ARF7EP_C"/>
    <property type="match status" value="1"/>
</dbReference>
<feature type="domain" description="ARF7 effector protein C-terminal" evidence="2">
    <location>
        <begin position="22"/>
        <end position="109"/>
    </location>
</feature>
<evidence type="ECO:0000259" key="2">
    <source>
        <dbReference type="Pfam" id="PF14949"/>
    </source>
</evidence>
<sequence length="122" mass="14259">MTLRERATDKGKRPRPEKPQCSFDVSERELKKIRKVEMQSRNAQMVKKMDGRGFKFDNRGVHKETQKDLCDCLGIECPGCFMPCPRCSSIKCGHECRRNRRWAYDNFEIEGTSLTIKNQAKK</sequence>
<comment type="caution">
    <text evidence="3">The sequence shown here is derived from an EMBL/GenBank/DDBJ whole genome shotgun (WGS) entry which is preliminary data.</text>
</comment>
<dbReference type="PANTHER" id="PTHR46536:SF3">
    <property type="entry name" value="ARF7 EFFECTOR PROTEIN C-TERMINAL DOMAIN-CONTAINING PROTEIN"/>
    <property type="match status" value="1"/>
</dbReference>
<gene>
    <name evidence="3" type="primary">AVEN_237647_1</name>
    <name evidence="3" type="ORF">NPIL_445601</name>
</gene>
<name>A0A8X6Q166_NEPPI</name>